<evidence type="ECO:0000313" key="2">
    <source>
        <dbReference type="Proteomes" id="UP000827092"/>
    </source>
</evidence>
<dbReference type="EMBL" id="JAFNEN010000483">
    <property type="protein sequence ID" value="KAG8182038.1"/>
    <property type="molecule type" value="Genomic_DNA"/>
</dbReference>
<evidence type="ECO:0000313" key="1">
    <source>
        <dbReference type="EMBL" id="KAG8182038.1"/>
    </source>
</evidence>
<gene>
    <name evidence="1" type="ORF">JTE90_013968</name>
</gene>
<dbReference type="Proteomes" id="UP000827092">
    <property type="component" value="Unassembled WGS sequence"/>
</dbReference>
<protein>
    <submittedName>
        <fullName evidence="1">Uncharacterized protein</fullName>
    </submittedName>
</protein>
<proteinExistence type="predicted"/>
<sequence>MEFEFNSFFFYDVTITCPQHFFLLFKTKNKKKDETFSLLEENLEKNPPKNLGNPISHCGTAKGRFRSKATAETCGKPAENNAGSGM</sequence>
<keyword evidence="2" id="KW-1185">Reference proteome</keyword>
<dbReference type="AlphaFoldDB" id="A0AAV6UE75"/>
<comment type="caution">
    <text evidence="1">The sequence shown here is derived from an EMBL/GenBank/DDBJ whole genome shotgun (WGS) entry which is preliminary data.</text>
</comment>
<organism evidence="1 2">
    <name type="scientific">Oedothorax gibbosus</name>
    <dbReference type="NCBI Taxonomy" id="931172"/>
    <lineage>
        <taxon>Eukaryota</taxon>
        <taxon>Metazoa</taxon>
        <taxon>Ecdysozoa</taxon>
        <taxon>Arthropoda</taxon>
        <taxon>Chelicerata</taxon>
        <taxon>Arachnida</taxon>
        <taxon>Araneae</taxon>
        <taxon>Araneomorphae</taxon>
        <taxon>Entelegynae</taxon>
        <taxon>Araneoidea</taxon>
        <taxon>Linyphiidae</taxon>
        <taxon>Erigoninae</taxon>
        <taxon>Oedothorax</taxon>
    </lineage>
</organism>
<accession>A0AAV6UE75</accession>
<reference evidence="1 2" key="1">
    <citation type="journal article" date="2022" name="Nat. Ecol. Evol.">
        <title>A masculinizing supergene underlies an exaggerated male reproductive morph in a spider.</title>
        <authorList>
            <person name="Hendrickx F."/>
            <person name="De Corte Z."/>
            <person name="Sonet G."/>
            <person name="Van Belleghem S.M."/>
            <person name="Kostlbacher S."/>
            <person name="Vangestel C."/>
        </authorList>
    </citation>
    <scope>NUCLEOTIDE SEQUENCE [LARGE SCALE GENOMIC DNA]</scope>
    <source>
        <strain evidence="1">W744_W776</strain>
    </source>
</reference>
<name>A0AAV6UE75_9ARAC</name>